<dbReference type="PANTHER" id="PTHR48252:SF77">
    <property type="entry name" value="HISTONE DEACETYLASE DOMAIN-CONTAINING PROTEIN"/>
    <property type="match status" value="1"/>
</dbReference>
<keyword evidence="3" id="KW-1185">Reference proteome</keyword>
<dbReference type="InterPro" id="IPR023801">
    <property type="entry name" value="His_deacetylse_dom"/>
</dbReference>
<dbReference type="InterPro" id="IPR023696">
    <property type="entry name" value="Ureohydrolase_dom_sf"/>
</dbReference>
<dbReference type="Proteomes" id="UP001153365">
    <property type="component" value="Unassembled WGS sequence"/>
</dbReference>
<accession>A0AAV0BM59</accession>
<dbReference type="Pfam" id="PF00850">
    <property type="entry name" value="Hist_deacetyl"/>
    <property type="match status" value="1"/>
</dbReference>
<dbReference type="PANTHER" id="PTHR48252">
    <property type="entry name" value="HISTONE DEACETYLASE 2-RELATED"/>
    <property type="match status" value="1"/>
</dbReference>
<feature type="domain" description="Histone deacetylase" evidence="1">
    <location>
        <begin position="2"/>
        <end position="66"/>
    </location>
</feature>
<evidence type="ECO:0000313" key="2">
    <source>
        <dbReference type="EMBL" id="CAH7687559.1"/>
    </source>
</evidence>
<evidence type="ECO:0000313" key="3">
    <source>
        <dbReference type="Proteomes" id="UP001153365"/>
    </source>
</evidence>
<name>A0AAV0BM59_PHAPC</name>
<evidence type="ECO:0000259" key="1">
    <source>
        <dbReference type="Pfam" id="PF00850"/>
    </source>
</evidence>
<proteinExistence type="predicted"/>
<comment type="caution">
    <text evidence="2">The sequence shown here is derived from an EMBL/GenBank/DDBJ whole genome shotgun (WGS) entry which is preliminary data.</text>
</comment>
<dbReference type="InterPro" id="IPR037138">
    <property type="entry name" value="His_deacetylse_dom_sf"/>
</dbReference>
<organism evidence="2 3">
    <name type="scientific">Phakopsora pachyrhizi</name>
    <name type="common">Asian soybean rust disease fungus</name>
    <dbReference type="NCBI Taxonomy" id="170000"/>
    <lineage>
        <taxon>Eukaryota</taxon>
        <taxon>Fungi</taxon>
        <taxon>Dikarya</taxon>
        <taxon>Basidiomycota</taxon>
        <taxon>Pucciniomycotina</taxon>
        <taxon>Pucciniomycetes</taxon>
        <taxon>Pucciniales</taxon>
        <taxon>Phakopsoraceae</taxon>
        <taxon>Phakopsora</taxon>
    </lineage>
</organism>
<gene>
    <name evidence="2" type="ORF">PPACK8108_LOCUS22359</name>
</gene>
<dbReference type="SUPFAM" id="SSF52768">
    <property type="entry name" value="Arginase/deacetylase"/>
    <property type="match status" value="1"/>
</dbReference>
<protein>
    <submittedName>
        <fullName evidence="2">Expressed protein</fullName>
    </submittedName>
</protein>
<reference evidence="2" key="1">
    <citation type="submission" date="2022-06" db="EMBL/GenBank/DDBJ databases">
        <authorList>
            <consortium name="SYNGENTA / RWTH Aachen University"/>
        </authorList>
    </citation>
    <scope>NUCLEOTIDE SEQUENCE</scope>
</reference>
<sequence>MEMYQPSAIVLHCGGNSLSGDQLGSFNVSMIGHASCVKFIRLFGLPLLMLGGKGFTIRNVSRTWAYDTGSAASQELCTGLHQSLLFSDFLICFVFCFFSCNIFL</sequence>
<dbReference type="Gene3D" id="3.40.800.20">
    <property type="entry name" value="Histone deacetylase domain"/>
    <property type="match status" value="1"/>
</dbReference>
<dbReference type="AlphaFoldDB" id="A0AAV0BM59"/>
<dbReference type="EMBL" id="CALTRL010005887">
    <property type="protein sequence ID" value="CAH7687559.1"/>
    <property type="molecule type" value="Genomic_DNA"/>
</dbReference>